<dbReference type="EMBL" id="JBHSDC010000003">
    <property type="protein sequence ID" value="MFC4231335.1"/>
    <property type="molecule type" value="Genomic_DNA"/>
</dbReference>
<keyword evidence="1" id="KW-1133">Transmembrane helix</keyword>
<proteinExistence type="predicted"/>
<organism evidence="2 3">
    <name type="scientific">Parasediminibacterium paludis</name>
    <dbReference type="NCBI Taxonomy" id="908966"/>
    <lineage>
        <taxon>Bacteria</taxon>
        <taxon>Pseudomonadati</taxon>
        <taxon>Bacteroidota</taxon>
        <taxon>Chitinophagia</taxon>
        <taxon>Chitinophagales</taxon>
        <taxon>Chitinophagaceae</taxon>
        <taxon>Parasediminibacterium</taxon>
    </lineage>
</organism>
<feature type="transmembrane region" description="Helical" evidence="1">
    <location>
        <begin position="121"/>
        <end position="143"/>
    </location>
</feature>
<dbReference type="RefSeq" id="WP_379012742.1">
    <property type="nucleotide sequence ID" value="NZ_JBHSDC010000003.1"/>
</dbReference>
<keyword evidence="1" id="KW-0812">Transmembrane</keyword>
<accession>A0ABV8PVR0</accession>
<feature type="transmembrane region" description="Helical" evidence="1">
    <location>
        <begin position="149"/>
        <end position="169"/>
    </location>
</feature>
<evidence type="ECO:0000256" key="1">
    <source>
        <dbReference type="SAM" id="Phobius"/>
    </source>
</evidence>
<evidence type="ECO:0008006" key="4">
    <source>
        <dbReference type="Google" id="ProtNLM"/>
    </source>
</evidence>
<evidence type="ECO:0000313" key="2">
    <source>
        <dbReference type="EMBL" id="MFC4231335.1"/>
    </source>
</evidence>
<evidence type="ECO:0000313" key="3">
    <source>
        <dbReference type="Proteomes" id="UP001595906"/>
    </source>
</evidence>
<comment type="caution">
    <text evidence="2">The sequence shown here is derived from an EMBL/GenBank/DDBJ whole genome shotgun (WGS) entry which is preliminary data.</text>
</comment>
<keyword evidence="3" id="KW-1185">Reference proteome</keyword>
<protein>
    <recommendedName>
        <fullName evidence="4">PepSY-associated transmembrane protein</fullName>
    </recommendedName>
</protein>
<gene>
    <name evidence="2" type="ORF">ACFOW1_05500</name>
</gene>
<dbReference type="Proteomes" id="UP001595906">
    <property type="component" value="Unassembled WGS sequence"/>
</dbReference>
<name>A0ABV8PVR0_9BACT</name>
<sequence>MSSKNMHQTMRIYHRYLGFFLAGIMAVYALSGIVLIFRDTDFLKRTKQVEKHLKPNLTVESLGKELKMRELKADKEDSATITFKQGTYSKTSGIAQYSTKELPYFVQKLTNLHKASTKNPLFFLNVFFGLSLLFFVISSFWMFMPKTTIFKKGLYFTLAGVVLTIILLIV</sequence>
<keyword evidence="1" id="KW-0472">Membrane</keyword>
<feature type="transmembrane region" description="Helical" evidence="1">
    <location>
        <begin position="16"/>
        <end position="37"/>
    </location>
</feature>
<reference evidence="3" key="1">
    <citation type="journal article" date="2019" name="Int. J. Syst. Evol. Microbiol.">
        <title>The Global Catalogue of Microorganisms (GCM) 10K type strain sequencing project: providing services to taxonomists for standard genome sequencing and annotation.</title>
        <authorList>
            <consortium name="The Broad Institute Genomics Platform"/>
            <consortium name="The Broad Institute Genome Sequencing Center for Infectious Disease"/>
            <person name="Wu L."/>
            <person name="Ma J."/>
        </authorList>
    </citation>
    <scope>NUCLEOTIDE SEQUENCE [LARGE SCALE GENOMIC DNA]</scope>
    <source>
        <strain evidence="3">CECT 8010</strain>
    </source>
</reference>